<dbReference type="EMBL" id="ATNM01000110">
    <property type="protein sequence ID" value="EPR67995.1"/>
    <property type="molecule type" value="Genomic_DNA"/>
</dbReference>
<dbReference type="STRING" id="641524.ADICYQ_3067"/>
<evidence type="ECO:0000313" key="1">
    <source>
        <dbReference type="EMBL" id="EPR67995.1"/>
    </source>
</evidence>
<dbReference type="AlphaFoldDB" id="S7VCK9"/>
<dbReference type="eggNOG" id="COG0823">
    <property type="taxonomic scope" value="Bacteria"/>
</dbReference>
<sequence>MNPGKANAISPEFGKRTYAINYSNDGKKIAFNQEVESHVQIFVAERP</sequence>
<evidence type="ECO:0000313" key="2">
    <source>
        <dbReference type="Proteomes" id="UP000014974"/>
    </source>
</evidence>
<organism evidence="1 2">
    <name type="scientific">Cyclobacterium qasimii M12-11B</name>
    <dbReference type="NCBI Taxonomy" id="641524"/>
    <lineage>
        <taxon>Bacteria</taxon>
        <taxon>Pseudomonadati</taxon>
        <taxon>Bacteroidota</taxon>
        <taxon>Cytophagia</taxon>
        <taxon>Cytophagales</taxon>
        <taxon>Cyclobacteriaceae</taxon>
        <taxon>Cyclobacterium</taxon>
    </lineage>
</organism>
<dbReference type="Proteomes" id="UP000014974">
    <property type="component" value="Unassembled WGS sequence"/>
</dbReference>
<gene>
    <name evidence="1" type="ORF">ADICYQ_3067</name>
</gene>
<proteinExistence type="predicted"/>
<comment type="caution">
    <text evidence="1">The sequence shown here is derived from an EMBL/GenBank/DDBJ whole genome shotgun (WGS) entry which is preliminary data.</text>
</comment>
<accession>S7VCK9</accession>
<protein>
    <submittedName>
        <fullName evidence="1">Uncharacterized protein</fullName>
    </submittedName>
</protein>
<name>S7VCK9_9BACT</name>
<reference evidence="1 2" key="1">
    <citation type="journal article" date="2013" name="Genome Announc.">
        <title>Draft Genome Sequence of Cyclobacterium qasimii Strain M12-11BT, Isolated from Arctic Marine Sediment.</title>
        <authorList>
            <person name="Shivaji S."/>
            <person name="Ara S."/>
            <person name="Singh A."/>
            <person name="Kumar Pinnaka A."/>
        </authorList>
    </citation>
    <scope>NUCLEOTIDE SEQUENCE [LARGE SCALE GENOMIC DNA]</scope>
    <source>
        <strain evidence="1 2">M12-11B</strain>
    </source>
</reference>